<keyword evidence="8 11" id="KW-0227">DNA damage</keyword>
<dbReference type="NCBIfam" id="NF041132">
    <property type="entry name" value="DNA_protcyst_Mta_Thcoc"/>
    <property type="match status" value="1"/>
</dbReference>
<dbReference type="NCBIfam" id="TIGR00589">
    <property type="entry name" value="ogt"/>
    <property type="match status" value="1"/>
</dbReference>
<dbReference type="CDD" id="cd06445">
    <property type="entry name" value="ATase"/>
    <property type="match status" value="1"/>
</dbReference>
<feature type="active site" description="Nucleophile; methyl group acceptor" evidence="11">
    <location>
        <position position="144"/>
    </location>
</feature>
<organism evidence="14 15">
    <name type="scientific">Thermococcus barophilus</name>
    <dbReference type="NCBI Taxonomy" id="55802"/>
    <lineage>
        <taxon>Archaea</taxon>
        <taxon>Methanobacteriati</taxon>
        <taxon>Methanobacteriota</taxon>
        <taxon>Thermococci</taxon>
        <taxon>Thermococcales</taxon>
        <taxon>Thermococcaceae</taxon>
        <taxon>Thermococcus</taxon>
    </lineage>
</organism>
<evidence type="ECO:0000256" key="8">
    <source>
        <dbReference type="ARBA" id="ARBA00022763"/>
    </source>
</evidence>
<evidence type="ECO:0000256" key="3">
    <source>
        <dbReference type="ARBA" id="ARBA00004496"/>
    </source>
</evidence>
<evidence type="ECO:0000256" key="11">
    <source>
        <dbReference type="HAMAP-Rule" id="MF_00772"/>
    </source>
</evidence>
<comment type="similarity">
    <text evidence="4 11">Belongs to the MGMT family.</text>
</comment>
<evidence type="ECO:0000256" key="1">
    <source>
        <dbReference type="ARBA" id="ARBA00001286"/>
    </source>
</evidence>
<evidence type="ECO:0000313" key="14">
    <source>
        <dbReference type="EMBL" id="ALM75907.1"/>
    </source>
</evidence>
<dbReference type="GO" id="GO:0003908">
    <property type="term" value="F:methylated-DNA-[protein]-cysteine S-methyltransferase activity"/>
    <property type="evidence" value="ECO:0007669"/>
    <property type="project" value="UniProtKB-UniRule"/>
</dbReference>
<keyword evidence="5 11" id="KW-0963">Cytoplasm</keyword>
<dbReference type="InterPro" id="IPR036217">
    <property type="entry name" value="MethylDNA_cys_MeTrfase_DNAb"/>
</dbReference>
<keyword evidence="7 11" id="KW-0808">Transferase</keyword>
<comment type="subcellular location">
    <subcellularLocation>
        <location evidence="3 11">Cytoplasm</location>
    </subcellularLocation>
</comment>
<feature type="domain" description="Methylated-DNA-[protein]-cysteine S-methyltransferase DNA binding" evidence="12">
    <location>
        <begin position="94"/>
        <end position="172"/>
    </location>
</feature>
<evidence type="ECO:0000256" key="10">
    <source>
        <dbReference type="ARBA" id="ARBA00049348"/>
    </source>
</evidence>
<sequence length="177" mass="20318">MKMISIEKFEIFGREIWIAVVFEEKIDGITFSLDGCEYLMERINSLKALLERRNVSVNLAEEKSDYPKIVYNVLVGDIENQDALRFLSFRGVTPFEKKVYEVLTKKVKRGSVITYGELAKMLSTSPRAVGNAMKRNPYPIIVPCHRVVLKSGLGDYTPKREYKQFLLEIEGVKGWTS</sequence>
<dbReference type="NCBIfam" id="NF003022">
    <property type="entry name" value="PRK03887.1"/>
    <property type="match status" value="1"/>
</dbReference>
<dbReference type="GO" id="GO:0006307">
    <property type="term" value="P:DNA alkylation repair"/>
    <property type="evidence" value="ECO:0007669"/>
    <property type="project" value="UniProtKB-UniRule"/>
</dbReference>
<dbReference type="InterPro" id="IPR036388">
    <property type="entry name" value="WH-like_DNA-bd_sf"/>
</dbReference>
<dbReference type="InterPro" id="IPR054936">
    <property type="entry name" value="DNA_protcyst_Mta_Thcoc"/>
</dbReference>
<dbReference type="GO" id="GO:0032259">
    <property type="term" value="P:methylation"/>
    <property type="evidence" value="ECO:0007669"/>
    <property type="project" value="UniProtKB-KW"/>
</dbReference>
<evidence type="ECO:0000256" key="6">
    <source>
        <dbReference type="ARBA" id="ARBA00022603"/>
    </source>
</evidence>
<dbReference type="InterPro" id="IPR023546">
    <property type="entry name" value="MGMT"/>
</dbReference>
<evidence type="ECO:0000259" key="12">
    <source>
        <dbReference type="Pfam" id="PF01035"/>
    </source>
</evidence>
<comment type="miscellaneous">
    <text evidence="11">This enzyme catalyzes only one turnover and therefore is not strictly catalytic. According to one definition, an enzyme is a biocatalyst that acts repeatedly and over many reaction cycles.</text>
</comment>
<dbReference type="InterPro" id="IPR014048">
    <property type="entry name" value="MethylDNA_cys_MeTrfase_DNA-bd"/>
</dbReference>
<dbReference type="InterPro" id="IPR036631">
    <property type="entry name" value="MGMT_N_sf"/>
</dbReference>
<dbReference type="Pfam" id="PF01035">
    <property type="entry name" value="DNA_binding_1"/>
    <property type="match status" value="1"/>
</dbReference>
<dbReference type="Pfam" id="PF09153">
    <property type="entry name" value="MGMT_N"/>
    <property type="match status" value="1"/>
</dbReference>
<comment type="function">
    <text evidence="2 11">Involved in the cellular defense against the biological effects of O6-methylguanine (O6-MeG) and O4-methylthymine (O4-MeT) in DNA. Repairs the methylated nucleobase in DNA by stoichiometrically transferring the methyl group to a cysteine residue in the enzyme. This is a suicide reaction: the enzyme is irreversibly inactivated.</text>
</comment>
<reference evidence="14 15" key="1">
    <citation type="journal article" date="2016" name="Genome Announc.">
        <title>Complete genome sequence of the hyperthermophilic and piezophilic archaeon Thermococcus barophilus Ch5, capable of growth at the expense of hydrogenogenesis from carbon monoxide and formate.</title>
        <authorList>
            <person name="Oger P."/>
            <person name="Sokolova T.G."/>
            <person name="Kozhevnikova D.A."/>
            <person name="Taranov E.A."/>
            <person name="Vannier P."/>
            <person name="Lee H.S."/>
            <person name="Kwon K.K."/>
            <person name="Kang S.G."/>
            <person name="Lee J.H."/>
            <person name="Bonch-Osmolovskaya E.A."/>
            <person name="Lebedinsky A.V."/>
        </authorList>
    </citation>
    <scope>NUCLEOTIDE SEQUENCE [LARGE SCALE GENOMIC DNA]</scope>
    <source>
        <strain evidence="15">Ch5</strain>
    </source>
</reference>
<dbReference type="InterPro" id="IPR001497">
    <property type="entry name" value="MethylDNA_cys_MeTrfase_AS"/>
</dbReference>
<dbReference type="PROSITE" id="PS00374">
    <property type="entry name" value="MGMT"/>
    <property type="match status" value="1"/>
</dbReference>
<dbReference type="FunFam" id="1.10.10.10:FF:000214">
    <property type="entry name" value="Methylated-DNA--protein-cysteine methyltransferase"/>
    <property type="match status" value="1"/>
</dbReference>
<comment type="catalytic activity">
    <reaction evidence="10 11">
        <text>a 6-O-methyl-2'-deoxyguanosine in DNA + L-cysteinyl-[protein] = S-methyl-L-cysteinyl-[protein] + a 2'-deoxyguanosine in DNA</text>
        <dbReference type="Rhea" id="RHEA:24000"/>
        <dbReference type="Rhea" id="RHEA-COMP:10131"/>
        <dbReference type="Rhea" id="RHEA-COMP:10132"/>
        <dbReference type="Rhea" id="RHEA-COMP:11367"/>
        <dbReference type="Rhea" id="RHEA-COMP:11368"/>
        <dbReference type="ChEBI" id="CHEBI:29950"/>
        <dbReference type="ChEBI" id="CHEBI:82612"/>
        <dbReference type="ChEBI" id="CHEBI:85445"/>
        <dbReference type="ChEBI" id="CHEBI:85448"/>
        <dbReference type="EC" id="2.1.1.63"/>
    </reaction>
</comment>
<dbReference type="EMBL" id="CP013050">
    <property type="protein sequence ID" value="ALM75907.1"/>
    <property type="molecule type" value="Genomic_DNA"/>
</dbReference>
<gene>
    <name evidence="11" type="primary">ogt</name>
    <name evidence="14" type="ORF">TBCH5v1_2004</name>
</gene>
<accession>A0A0S1XDT5</accession>
<protein>
    <recommendedName>
        <fullName evidence="11">Methylated-DNA--protein-cysteine methyltransferase</fullName>
        <ecNumber evidence="11">2.1.1.63</ecNumber>
    </recommendedName>
    <alternativeName>
        <fullName evidence="11">6-O-methylguanine-DNA methyltransferase</fullName>
        <shortName evidence="11">MGMT</shortName>
    </alternativeName>
    <alternativeName>
        <fullName evidence="11">O-6-methylguanine-DNA-alkyltransferase</fullName>
    </alternativeName>
</protein>
<dbReference type="HAMAP" id="MF_00772">
    <property type="entry name" value="OGT"/>
    <property type="match status" value="1"/>
</dbReference>
<dbReference type="EC" id="2.1.1.63" evidence="11"/>
<evidence type="ECO:0000256" key="7">
    <source>
        <dbReference type="ARBA" id="ARBA00022679"/>
    </source>
</evidence>
<evidence type="ECO:0000256" key="4">
    <source>
        <dbReference type="ARBA" id="ARBA00008711"/>
    </source>
</evidence>
<dbReference type="AlphaFoldDB" id="A0A0S1XDT5"/>
<evidence type="ECO:0000313" key="15">
    <source>
        <dbReference type="Proteomes" id="UP000066042"/>
    </source>
</evidence>
<keyword evidence="9 11" id="KW-0234">DNA repair</keyword>
<dbReference type="PANTHER" id="PTHR46460">
    <property type="entry name" value="METHYLATED-DNA--PROTEIN-CYSTEINE METHYLTRANSFERASE"/>
    <property type="match status" value="1"/>
</dbReference>
<dbReference type="STRING" id="55802.TBCH5v1_2004"/>
<evidence type="ECO:0000256" key="5">
    <source>
        <dbReference type="ARBA" id="ARBA00022490"/>
    </source>
</evidence>
<keyword evidence="6 11" id="KW-0489">Methyltransferase</keyword>
<name>A0A0S1XDT5_THEBA</name>
<evidence type="ECO:0000259" key="13">
    <source>
        <dbReference type="Pfam" id="PF09153"/>
    </source>
</evidence>
<proteinExistence type="inferred from homology"/>
<dbReference type="Gene3D" id="3.30.160.70">
    <property type="entry name" value="Methylated DNA-protein cysteine methyltransferase domain"/>
    <property type="match status" value="1"/>
</dbReference>
<dbReference type="PATRIC" id="fig|55802.8.peg.1984"/>
<dbReference type="SUPFAM" id="SSF46767">
    <property type="entry name" value="Methylated DNA-protein cysteine methyltransferase, C-terminal domain"/>
    <property type="match status" value="1"/>
</dbReference>
<dbReference type="Proteomes" id="UP000066042">
    <property type="component" value="Chromosome"/>
</dbReference>
<evidence type="ECO:0000256" key="2">
    <source>
        <dbReference type="ARBA" id="ARBA00003317"/>
    </source>
</evidence>
<evidence type="ECO:0000256" key="9">
    <source>
        <dbReference type="ARBA" id="ARBA00023204"/>
    </source>
</evidence>
<dbReference type="GO" id="GO:0005737">
    <property type="term" value="C:cytoplasm"/>
    <property type="evidence" value="ECO:0007669"/>
    <property type="project" value="UniProtKB-SubCell"/>
</dbReference>
<feature type="domain" description="Methylated DNA-protein cysteine methyltransferase ribonuclease H-like" evidence="13">
    <location>
        <begin position="3"/>
        <end position="87"/>
    </location>
</feature>
<comment type="catalytic activity">
    <reaction evidence="1 11">
        <text>a 4-O-methyl-thymidine in DNA + L-cysteinyl-[protein] = a thymidine in DNA + S-methyl-L-cysteinyl-[protein]</text>
        <dbReference type="Rhea" id="RHEA:53428"/>
        <dbReference type="Rhea" id="RHEA-COMP:10131"/>
        <dbReference type="Rhea" id="RHEA-COMP:10132"/>
        <dbReference type="Rhea" id="RHEA-COMP:13555"/>
        <dbReference type="Rhea" id="RHEA-COMP:13556"/>
        <dbReference type="ChEBI" id="CHEBI:29950"/>
        <dbReference type="ChEBI" id="CHEBI:82612"/>
        <dbReference type="ChEBI" id="CHEBI:137386"/>
        <dbReference type="ChEBI" id="CHEBI:137387"/>
        <dbReference type="EC" id="2.1.1.63"/>
    </reaction>
</comment>
<dbReference type="InterPro" id="IPR015236">
    <property type="entry name" value="MGMT_N"/>
</dbReference>
<dbReference type="Gene3D" id="1.10.10.10">
    <property type="entry name" value="Winged helix-like DNA-binding domain superfamily/Winged helix DNA-binding domain"/>
    <property type="match status" value="1"/>
</dbReference>
<dbReference type="SUPFAM" id="SSF53155">
    <property type="entry name" value="Methylated DNA-protein cysteine methyltransferase domain"/>
    <property type="match status" value="1"/>
</dbReference>
<dbReference type="PANTHER" id="PTHR46460:SF1">
    <property type="entry name" value="METHYLATED-DNA--PROTEIN-CYSTEINE METHYLTRANSFERASE"/>
    <property type="match status" value="1"/>
</dbReference>